<feature type="chain" id="PRO_5030024359" evidence="1">
    <location>
        <begin position="30"/>
        <end position="62"/>
    </location>
</feature>
<dbReference type="EnsemblMetazoa" id="AFUN014911-RA">
    <property type="protein sequence ID" value="AFUN014911-PA"/>
    <property type="gene ID" value="AFUN014911"/>
</dbReference>
<organism evidence="2">
    <name type="scientific">Anopheles funestus</name>
    <name type="common">African malaria mosquito</name>
    <dbReference type="NCBI Taxonomy" id="62324"/>
    <lineage>
        <taxon>Eukaryota</taxon>
        <taxon>Metazoa</taxon>
        <taxon>Ecdysozoa</taxon>
        <taxon>Arthropoda</taxon>
        <taxon>Hexapoda</taxon>
        <taxon>Insecta</taxon>
        <taxon>Pterygota</taxon>
        <taxon>Neoptera</taxon>
        <taxon>Endopterygota</taxon>
        <taxon>Diptera</taxon>
        <taxon>Nematocera</taxon>
        <taxon>Culicoidea</taxon>
        <taxon>Culicidae</taxon>
        <taxon>Anophelinae</taxon>
        <taxon>Anopheles</taxon>
    </lineage>
</organism>
<feature type="signal peptide" evidence="1">
    <location>
        <begin position="1"/>
        <end position="29"/>
    </location>
</feature>
<evidence type="ECO:0000256" key="1">
    <source>
        <dbReference type="SAM" id="SignalP"/>
    </source>
</evidence>
<dbReference type="AlphaFoldDB" id="A0A182S3A4"/>
<sequence>MSLQARLAFVHCTILLLLLIGIAIVETDASPLKLRRQKLKFGRMFTRTINNAMYGFFDIFAG</sequence>
<dbReference type="VEuPathDB" id="VectorBase:AFUN014911"/>
<protein>
    <submittedName>
        <fullName evidence="2">Uncharacterized protein</fullName>
    </submittedName>
</protein>
<reference evidence="2" key="1">
    <citation type="submission" date="2020-05" db="UniProtKB">
        <authorList>
            <consortium name="EnsemblMetazoa"/>
        </authorList>
    </citation>
    <scope>IDENTIFICATION</scope>
    <source>
        <strain evidence="2">FUMOZ</strain>
    </source>
</reference>
<proteinExistence type="predicted"/>
<name>A0A182S3A4_ANOFN</name>
<keyword evidence="1" id="KW-0732">Signal</keyword>
<accession>A0A182S3A4</accession>
<evidence type="ECO:0000313" key="2">
    <source>
        <dbReference type="EnsemblMetazoa" id="AFUN014911-PA"/>
    </source>
</evidence>